<evidence type="ECO:0000256" key="1">
    <source>
        <dbReference type="SAM" id="MobiDB-lite"/>
    </source>
</evidence>
<name>A0AAV5USH5_9BILA</name>
<feature type="compositionally biased region" description="Basic and acidic residues" evidence="1">
    <location>
        <begin position="165"/>
        <end position="177"/>
    </location>
</feature>
<reference evidence="2" key="1">
    <citation type="submission" date="2023-10" db="EMBL/GenBank/DDBJ databases">
        <title>Genome assembly of Pristionchus species.</title>
        <authorList>
            <person name="Yoshida K."/>
            <person name="Sommer R.J."/>
        </authorList>
    </citation>
    <scope>NUCLEOTIDE SEQUENCE</scope>
    <source>
        <strain evidence="2">RS5133</strain>
    </source>
</reference>
<accession>A0AAV5USH5</accession>
<dbReference type="AlphaFoldDB" id="A0AAV5USH5"/>
<gene>
    <name evidence="2" type="ORF">PFISCL1PPCAC_489</name>
</gene>
<sequence>MNPLVRKTIELRRMIDLSDGLDAVDGCDEKLDGCSGTDPIQRATRVAVRNLVLFFGFQGIDECALESLTTVVSIKLQSMARQLAILERRKADRQPQAYSSPILHLLSLHGVRSYSSLGDYYERHVRATYESVRARAAAHHSLSNKVGLCGERRKEVRGTVQAPVKRKEADNQDEEKLQQMGAEGGAIGDPSKSGETDGKVAKKKRRAARRL</sequence>
<feature type="compositionally biased region" description="Basic residues" evidence="1">
    <location>
        <begin position="201"/>
        <end position="211"/>
    </location>
</feature>
<protein>
    <submittedName>
        <fullName evidence="2">Uncharacterized protein</fullName>
    </submittedName>
</protein>
<feature type="region of interest" description="Disordered" evidence="1">
    <location>
        <begin position="159"/>
        <end position="211"/>
    </location>
</feature>
<dbReference type="EMBL" id="BTSY01000001">
    <property type="protein sequence ID" value="GMT09192.1"/>
    <property type="molecule type" value="Genomic_DNA"/>
</dbReference>
<organism evidence="2 3">
    <name type="scientific">Pristionchus fissidentatus</name>
    <dbReference type="NCBI Taxonomy" id="1538716"/>
    <lineage>
        <taxon>Eukaryota</taxon>
        <taxon>Metazoa</taxon>
        <taxon>Ecdysozoa</taxon>
        <taxon>Nematoda</taxon>
        <taxon>Chromadorea</taxon>
        <taxon>Rhabditida</taxon>
        <taxon>Rhabditina</taxon>
        <taxon>Diplogasteromorpha</taxon>
        <taxon>Diplogasteroidea</taxon>
        <taxon>Neodiplogasteridae</taxon>
        <taxon>Pristionchus</taxon>
    </lineage>
</organism>
<evidence type="ECO:0000313" key="2">
    <source>
        <dbReference type="EMBL" id="GMT09192.1"/>
    </source>
</evidence>
<dbReference type="Proteomes" id="UP001432322">
    <property type="component" value="Unassembled WGS sequence"/>
</dbReference>
<comment type="caution">
    <text evidence="2">The sequence shown here is derived from an EMBL/GenBank/DDBJ whole genome shotgun (WGS) entry which is preliminary data.</text>
</comment>
<proteinExistence type="predicted"/>
<evidence type="ECO:0000313" key="3">
    <source>
        <dbReference type="Proteomes" id="UP001432322"/>
    </source>
</evidence>
<keyword evidence="3" id="KW-1185">Reference proteome</keyword>